<evidence type="ECO:0000313" key="2">
    <source>
        <dbReference type="Proteomes" id="UP000232323"/>
    </source>
</evidence>
<reference evidence="1 2" key="1">
    <citation type="submission" date="2017-08" db="EMBL/GenBank/DDBJ databases">
        <title>Acidophilic green algal genome provides insights into adaptation to an acidic environment.</title>
        <authorList>
            <person name="Hirooka S."/>
            <person name="Hirose Y."/>
            <person name="Kanesaki Y."/>
            <person name="Higuchi S."/>
            <person name="Fujiwara T."/>
            <person name="Onuma R."/>
            <person name="Era A."/>
            <person name="Ohbayashi R."/>
            <person name="Uzuka A."/>
            <person name="Nozaki H."/>
            <person name="Yoshikawa H."/>
            <person name="Miyagishima S.Y."/>
        </authorList>
    </citation>
    <scope>NUCLEOTIDE SEQUENCE [LARGE SCALE GENOMIC DNA]</scope>
    <source>
        <strain evidence="1 2">NIES-2499</strain>
    </source>
</reference>
<sequence length="232" mass="24193">MQSVRGAQNDLFAAPVLFLAIILTMYATPFAAASVLPLGSLATYLKGSLSNVVLPGPIASVLDSYRAAASSAITTSSLSTANTLISQPNALDPFVVSEQIVNVTQAAIDAAVLNVISQALNTASGICYTVNGALGTAGAYLGFDPATFTLLTAPVSFKLAEYAFGQTLYNDFNSQVDGSDYIGLIMKYLTMYNSLKTELGQGNLSSELSSHIQQLQTVQQLLSSVVSRSTGA</sequence>
<protein>
    <submittedName>
        <fullName evidence="1">Uncharacterized protein</fullName>
    </submittedName>
</protein>
<dbReference type="AlphaFoldDB" id="A0A250X5S9"/>
<gene>
    <name evidence="1" type="ORF">CEUSTIGMA_g5876.t1</name>
</gene>
<proteinExistence type="predicted"/>
<accession>A0A250X5S9</accession>
<dbReference type="OrthoDB" id="548306at2759"/>
<comment type="caution">
    <text evidence="1">The sequence shown here is derived from an EMBL/GenBank/DDBJ whole genome shotgun (WGS) entry which is preliminary data.</text>
</comment>
<evidence type="ECO:0000313" key="1">
    <source>
        <dbReference type="EMBL" id="GAX78435.1"/>
    </source>
</evidence>
<dbReference type="EMBL" id="BEGY01000032">
    <property type="protein sequence ID" value="GAX78435.1"/>
    <property type="molecule type" value="Genomic_DNA"/>
</dbReference>
<dbReference type="Proteomes" id="UP000232323">
    <property type="component" value="Unassembled WGS sequence"/>
</dbReference>
<keyword evidence="2" id="KW-1185">Reference proteome</keyword>
<organism evidence="1 2">
    <name type="scientific">Chlamydomonas eustigma</name>
    <dbReference type="NCBI Taxonomy" id="1157962"/>
    <lineage>
        <taxon>Eukaryota</taxon>
        <taxon>Viridiplantae</taxon>
        <taxon>Chlorophyta</taxon>
        <taxon>core chlorophytes</taxon>
        <taxon>Chlorophyceae</taxon>
        <taxon>CS clade</taxon>
        <taxon>Chlamydomonadales</taxon>
        <taxon>Chlamydomonadaceae</taxon>
        <taxon>Chlamydomonas</taxon>
    </lineage>
</organism>
<name>A0A250X5S9_9CHLO</name>